<evidence type="ECO:0000313" key="3">
    <source>
        <dbReference type="Proteomes" id="UP000054783"/>
    </source>
</evidence>
<comment type="caution">
    <text evidence="2">The sequence shown here is derived from an EMBL/GenBank/DDBJ whole genome shotgun (WGS) entry which is preliminary data.</text>
</comment>
<sequence>MRLTRYLLRYRGYMCISWEDSNARFVPDPAEEEAKPPDYWWKWSLLILLWFWFHLGDRRYVSIVRRPTQAPMTVGLALKRNETRQLPLMGHQTAKNRTTVQGSAPLPYGCHDSDGQLPLTHQD</sequence>
<feature type="compositionally biased region" description="Polar residues" evidence="1">
    <location>
        <begin position="93"/>
        <end position="102"/>
    </location>
</feature>
<name>A0A0V1A2J2_9BILA</name>
<dbReference type="EMBL" id="JYDQ01000040">
    <property type="protein sequence ID" value="KRY18994.1"/>
    <property type="molecule type" value="Genomic_DNA"/>
</dbReference>
<dbReference type="Proteomes" id="UP000054783">
    <property type="component" value="Unassembled WGS sequence"/>
</dbReference>
<reference evidence="2 3" key="1">
    <citation type="submission" date="2015-01" db="EMBL/GenBank/DDBJ databases">
        <title>Evolution of Trichinella species and genotypes.</title>
        <authorList>
            <person name="Korhonen P.K."/>
            <person name="Edoardo P."/>
            <person name="Giuseppe L.R."/>
            <person name="Gasser R.B."/>
        </authorList>
    </citation>
    <scope>NUCLEOTIDE SEQUENCE [LARGE SCALE GENOMIC DNA]</scope>
    <source>
        <strain evidence="2">ISS2496</strain>
    </source>
</reference>
<accession>A0A0V1A2J2</accession>
<protein>
    <submittedName>
        <fullName evidence="2">Uncharacterized protein</fullName>
    </submittedName>
</protein>
<feature type="region of interest" description="Disordered" evidence="1">
    <location>
        <begin position="89"/>
        <end position="123"/>
    </location>
</feature>
<evidence type="ECO:0000313" key="2">
    <source>
        <dbReference type="EMBL" id="KRY18994.1"/>
    </source>
</evidence>
<keyword evidence="3" id="KW-1185">Reference proteome</keyword>
<dbReference type="OrthoDB" id="10425346at2759"/>
<proteinExistence type="predicted"/>
<dbReference type="AlphaFoldDB" id="A0A0V1A2J2"/>
<gene>
    <name evidence="2" type="ORF">T12_4801</name>
</gene>
<organism evidence="2 3">
    <name type="scientific">Trichinella patagoniensis</name>
    <dbReference type="NCBI Taxonomy" id="990121"/>
    <lineage>
        <taxon>Eukaryota</taxon>
        <taxon>Metazoa</taxon>
        <taxon>Ecdysozoa</taxon>
        <taxon>Nematoda</taxon>
        <taxon>Enoplea</taxon>
        <taxon>Dorylaimia</taxon>
        <taxon>Trichinellida</taxon>
        <taxon>Trichinellidae</taxon>
        <taxon>Trichinella</taxon>
    </lineage>
</organism>
<evidence type="ECO:0000256" key="1">
    <source>
        <dbReference type="SAM" id="MobiDB-lite"/>
    </source>
</evidence>